<dbReference type="PROSITE" id="PS50889">
    <property type="entry name" value="S4"/>
    <property type="match status" value="1"/>
</dbReference>
<dbReference type="Pfam" id="PF13275">
    <property type="entry name" value="S4_2"/>
    <property type="match status" value="1"/>
</dbReference>
<accession>A0A0U1QSU9</accession>
<dbReference type="EMBL" id="AFVQ02000012">
    <property type="protein sequence ID" value="KLI03766.1"/>
    <property type="molecule type" value="Genomic_DNA"/>
</dbReference>
<proteinExistence type="predicted"/>
<dbReference type="RefSeq" id="WP_010024249.1">
    <property type="nucleotide sequence ID" value="NZ_AFVQ02000012.1"/>
</dbReference>
<comment type="caution">
    <text evidence="2">The sequence shown here is derived from an EMBL/GenBank/DDBJ whole genome shotgun (WGS) entry which is preliminary data.</text>
</comment>
<evidence type="ECO:0000256" key="1">
    <source>
        <dbReference type="PROSITE-ProRule" id="PRU00182"/>
    </source>
</evidence>
<sequence>MKKVQLKAGTAFITLGQLLKYEGLIQTGGEAKHFLAETEIFVNGEQENRRGKKLHEGDRIKISDAYEYMICRG</sequence>
<dbReference type="OrthoDB" id="9811532at2"/>
<keyword evidence="3" id="KW-1185">Reference proteome</keyword>
<organism evidence="2 3">
    <name type="scientific">Sporolactobacillus inulinus CASD</name>
    <dbReference type="NCBI Taxonomy" id="1069536"/>
    <lineage>
        <taxon>Bacteria</taxon>
        <taxon>Bacillati</taxon>
        <taxon>Bacillota</taxon>
        <taxon>Bacilli</taxon>
        <taxon>Bacillales</taxon>
        <taxon>Sporolactobacillaceae</taxon>
        <taxon>Sporolactobacillus</taxon>
    </lineage>
</organism>
<dbReference type="InterPro" id="IPR036986">
    <property type="entry name" value="S4_RNA-bd_sf"/>
</dbReference>
<gene>
    <name evidence="2" type="ORF">SINU_01025</name>
</gene>
<dbReference type="NCBIfam" id="TIGR02988">
    <property type="entry name" value="YaaA_near_RecF"/>
    <property type="match status" value="1"/>
</dbReference>
<dbReference type="Gene3D" id="3.10.290.10">
    <property type="entry name" value="RNA-binding S4 domain"/>
    <property type="match status" value="1"/>
</dbReference>
<reference evidence="2 3" key="1">
    <citation type="journal article" date="2011" name="J. Bacteriol.">
        <title>Draft genome sequence of Sporolactobacillus inulinus strain CASD, an efficient D-lactic acid-producing bacterium with high-concentration lactate tolerance capability.</title>
        <authorList>
            <person name="Yu B."/>
            <person name="Su F."/>
            <person name="Wang L."/>
            <person name="Xu K."/>
            <person name="Zhao B."/>
            <person name="Xu P."/>
        </authorList>
    </citation>
    <scope>NUCLEOTIDE SEQUENCE [LARGE SCALE GENOMIC DNA]</scope>
    <source>
        <strain evidence="2 3">CASD</strain>
    </source>
</reference>
<dbReference type="Proteomes" id="UP000035553">
    <property type="component" value="Unassembled WGS sequence"/>
</dbReference>
<dbReference type="InterPro" id="IPR014330">
    <property type="entry name" value="RNA-bd_S4-rel_YaaA"/>
</dbReference>
<protein>
    <submittedName>
        <fullName evidence="2">RNA-binding protein</fullName>
    </submittedName>
</protein>
<dbReference type="GO" id="GO:0003723">
    <property type="term" value="F:RNA binding"/>
    <property type="evidence" value="ECO:0007669"/>
    <property type="project" value="UniProtKB-KW"/>
</dbReference>
<evidence type="ECO:0000313" key="3">
    <source>
        <dbReference type="Proteomes" id="UP000035553"/>
    </source>
</evidence>
<name>A0A0U1QSU9_9BACL</name>
<dbReference type="AlphaFoldDB" id="A0A0U1QSU9"/>
<dbReference type="STRING" id="1069536.SINU_01025"/>
<dbReference type="SUPFAM" id="SSF55174">
    <property type="entry name" value="Alpha-L RNA-binding motif"/>
    <property type="match status" value="1"/>
</dbReference>
<keyword evidence="1" id="KW-0694">RNA-binding</keyword>
<evidence type="ECO:0000313" key="2">
    <source>
        <dbReference type="EMBL" id="KLI03766.1"/>
    </source>
</evidence>